<dbReference type="EMBL" id="SMKU01000065">
    <property type="protein sequence ID" value="TDD88376.1"/>
    <property type="molecule type" value="Genomic_DNA"/>
</dbReference>
<comment type="caution">
    <text evidence="2">The sequence shown here is derived from an EMBL/GenBank/DDBJ whole genome shotgun (WGS) entry which is preliminary data.</text>
</comment>
<dbReference type="Pfam" id="PF21806">
    <property type="entry name" value="DUF6879"/>
    <property type="match status" value="1"/>
</dbReference>
<evidence type="ECO:0000313" key="2">
    <source>
        <dbReference type="EMBL" id="TDD88376.1"/>
    </source>
</evidence>
<gene>
    <name evidence="2" type="ORF">E1298_15135</name>
</gene>
<reference evidence="2 3" key="1">
    <citation type="submission" date="2019-03" db="EMBL/GenBank/DDBJ databases">
        <title>Draft genome sequences of novel Actinobacteria.</title>
        <authorList>
            <person name="Sahin N."/>
            <person name="Ay H."/>
            <person name="Saygin H."/>
        </authorList>
    </citation>
    <scope>NUCLEOTIDE SEQUENCE [LARGE SCALE GENOMIC DNA]</scope>
    <source>
        <strain evidence="2 3">H3C3</strain>
    </source>
</reference>
<dbReference type="AlphaFoldDB" id="A0A4R5BS36"/>
<dbReference type="InterPro" id="IPR049244">
    <property type="entry name" value="DUF6879"/>
</dbReference>
<evidence type="ECO:0000313" key="3">
    <source>
        <dbReference type="Proteomes" id="UP000294513"/>
    </source>
</evidence>
<name>A0A4R5BS36_9ACTN</name>
<protein>
    <recommendedName>
        <fullName evidence="1">DUF6879 domain-containing protein</fullName>
    </recommendedName>
</protein>
<dbReference type="Proteomes" id="UP000294513">
    <property type="component" value="Unassembled WGS sequence"/>
</dbReference>
<dbReference type="OrthoDB" id="4562627at2"/>
<organism evidence="2 3">
    <name type="scientific">Actinomadura rubrisoli</name>
    <dbReference type="NCBI Taxonomy" id="2530368"/>
    <lineage>
        <taxon>Bacteria</taxon>
        <taxon>Bacillati</taxon>
        <taxon>Actinomycetota</taxon>
        <taxon>Actinomycetes</taxon>
        <taxon>Streptosporangiales</taxon>
        <taxon>Thermomonosporaceae</taxon>
        <taxon>Actinomadura</taxon>
    </lineage>
</organism>
<feature type="domain" description="DUF6879" evidence="1">
    <location>
        <begin position="1"/>
        <end position="147"/>
    </location>
</feature>
<accession>A0A4R5BS36</accession>
<evidence type="ECO:0000259" key="1">
    <source>
        <dbReference type="Pfam" id="PF21806"/>
    </source>
</evidence>
<proteinExistence type="predicted"/>
<keyword evidence="3" id="KW-1185">Reference proteome</keyword>
<sequence>MHLEMRDGYDEEPHFLQWQQTGDATGYDWSRWIGLVGAARERGVTFRRLRIVSEPVSDYIRWEHAISYGNVDAGEDLRWLPRSRAYDLTLPGADLWLFDRRRARFGIQRGDGSRGTYEFSSDPRVVRQVIASFEMAWERAIPHEEYKLD</sequence>